<evidence type="ECO:0000313" key="6">
    <source>
        <dbReference type="Proteomes" id="UP000463883"/>
    </source>
</evidence>
<dbReference type="EMBL" id="CP047591">
    <property type="protein sequence ID" value="QHI73678.1"/>
    <property type="molecule type" value="Genomic_DNA"/>
</dbReference>
<dbReference type="InterPro" id="IPR000914">
    <property type="entry name" value="SBP_5_dom"/>
</dbReference>
<name>A0A6P1MNJ3_9FIRM</name>
<dbReference type="InterPro" id="IPR030678">
    <property type="entry name" value="Peptide/Ni-bd"/>
</dbReference>
<evidence type="ECO:0000256" key="2">
    <source>
        <dbReference type="ARBA" id="ARBA00022448"/>
    </source>
</evidence>
<dbReference type="Gene3D" id="3.90.76.10">
    <property type="entry name" value="Dipeptide-binding Protein, Domain 1"/>
    <property type="match status" value="1"/>
</dbReference>
<dbReference type="PANTHER" id="PTHR30290:SF9">
    <property type="entry name" value="OLIGOPEPTIDE-BINDING PROTEIN APPA"/>
    <property type="match status" value="1"/>
</dbReference>
<accession>A0A6P1MNJ3</accession>
<comment type="similarity">
    <text evidence="1">Belongs to the bacterial solute-binding protein 5 family.</text>
</comment>
<dbReference type="Gene3D" id="3.10.105.10">
    <property type="entry name" value="Dipeptide-binding Protein, Domain 3"/>
    <property type="match status" value="1"/>
</dbReference>
<dbReference type="GO" id="GO:0043190">
    <property type="term" value="C:ATP-binding cassette (ABC) transporter complex"/>
    <property type="evidence" value="ECO:0007669"/>
    <property type="project" value="InterPro"/>
</dbReference>
<dbReference type="RefSeq" id="WP_162363443.1">
    <property type="nucleotide sequence ID" value="NZ_CP047591.1"/>
</dbReference>
<dbReference type="PIRSF" id="PIRSF002741">
    <property type="entry name" value="MppA"/>
    <property type="match status" value="1"/>
</dbReference>
<evidence type="ECO:0000256" key="3">
    <source>
        <dbReference type="ARBA" id="ARBA00022729"/>
    </source>
</evidence>
<dbReference type="SUPFAM" id="SSF53850">
    <property type="entry name" value="Periplasmic binding protein-like II"/>
    <property type="match status" value="1"/>
</dbReference>
<evidence type="ECO:0000259" key="4">
    <source>
        <dbReference type="Pfam" id="PF00496"/>
    </source>
</evidence>
<sequence>MVKKVLIISVAIIILAGIIIYSQHGQVYNLLNKSNKEKVVYTESQTIKLPMEKVRTLNPVTSKDSDTYQISKLVFESLFYLDNNLSLTNGLASSYSYSPDKDSVTITIKTDSYFSNGSNVTGEDVKYSIDNYIAAAASGNTIYGSYVANIQSVSVERNDKYSVVVNFKNKSDVSMENFVFPIVSERNFGKYQASKVVSTDFIPVGSGPYAIENYNDISKLDLVANDYYNGEKPTNALSFTVLPEKNDVIPLLEVNNISTGCLEALSRNTLISDKKINSKNFASNEVEVVGYNFTKEAMADKKVRQAIAYAIDTKSLNETAYYKNGIACDSIYFPGYLGIKNTGDHYKFDLKKAAKLLASANYLDKDGNGYLEDKNNNELTVSILVNGADQSRKMVAEAIKASLDKLSVSSRIIYATDSDDFNNKLHAKDYDIFVGGMKINETYDLRSFLHSDYNNIIGYSNKKVDRLLDKLKSGITQDQKIEDVKAIKSILSDELPYYCIIYKTYGALTAESLKGNNNSFMFNNFYNGCQSWYCKYPVAETPKVVDSAVNNNSENQ</sequence>
<dbReference type="AlphaFoldDB" id="A0A6P1MNJ3"/>
<dbReference type="Pfam" id="PF00496">
    <property type="entry name" value="SBP_bac_5"/>
    <property type="match status" value="1"/>
</dbReference>
<dbReference type="GO" id="GO:1904680">
    <property type="term" value="F:peptide transmembrane transporter activity"/>
    <property type="evidence" value="ECO:0007669"/>
    <property type="project" value="TreeGrafter"/>
</dbReference>
<keyword evidence="6" id="KW-1185">Reference proteome</keyword>
<organism evidence="5 6">
    <name type="scientific">Aminipila terrae</name>
    <dbReference type="NCBI Taxonomy" id="2697030"/>
    <lineage>
        <taxon>Bacteria</taxon>
        <taxon>Bacillati</taxon>
        <taxon>Bacillota</taxon>
        <taxon>Clostridia</taxon>
        <taxon>Peptostreptococcales</taxon>
        <taxon>Anaerovoracaceae</taxon>
        <taxon>Aminipila</taxon>
    </lineage>
</organism>
<proteinExistence type="inferred from homology"/>
<dbReference type="GO" id="GO:0015833">
    <property type="term" value="P:peptide transport"/>
    <property type="evidence" value="ECO:0007669"/>
    <property type="project" value="TreeGrafter"/>
</dbReference>
<protein>
    <recommendedName>
        <fullName evidence="4">Solute-binding protein family 5 domain-containing protein</fullName>
    </recommendedName>
</protein>
<reference evidence="5 6" key="1">
    <citation type="submission" date="2020-01" db="EMBL/GenBank/DDBJ databases">
        <title>Genomic analysis of Aminipila sp. CBA3637.</title>
        <authorList>
            <person name="Kim Y.B."/>
            <person name="Roh S.W."/>
        </authorList>
    </citation>
    <scope>NUCLEOTIDE SEQUENCE [LARGE SCALE GENOMIC DNA]</scope>
    <source>
        <strain evidence="5 6">CBA3637</strain>
    </source>
</reference>
<feature type="domain" description="Solute-binding protein family 5" evidence="4">
    <location>
        <begin position="88"/>
        <end position="450"/>
    </location>
</feature>
<keyword evidence="3" id="KW-0732">Signal</keyword>
<dbReference type="PANTHER" id="PTHR30290">
    <property type="entry name" value="PERIPLASMIC BINDING COMPONENT OF ABC TRANSPORTER"/>
    <property type="match status" value="1"/>
</dbReference>
<gene>
    <name evidence="5" type="ORF">Ami3637_15995</name>
</gene>
<dbReference type="Proteomes" id="UP000463883">
    <property type="component" value="Chromosome"/>
</dbReference>
<evidence type="ECO:0000256" key="1">
    <source>
        <dbReference type="ARBA" id="ARBA00005695"/>
    </source>
</evidence>
<dbReference type="Gene3D" id="3.40.190.10">
    <property type="entry name" value="Periplasmic binding protein-like II"/>
    <property type="match status" value="1"/>
</dbReference>
<dbReference type="InterPro" id="IPR039424">
    <property type="entry name" value="SBP_5"/>
</dbReference>
<keyword evidence="2" id="KW-0813">Transport</keyword>
<dbReference type="KEGG" id="amic:Ami3637_15995"/>
<dbReference type="GO" id="GO:0042597">
    <property type="term" value="C:periplasmic space"/>
    <property type="evidence" value="ECO:0007669"/>
    <property type="project" value="UniProtKB-ARBA"/>
</dbReference>
<evidence type="ECO:0000313" key="5">
    <source>
        <dbReference type="EMBL" id="QHI73678.1"/>
    </source>
</evidence>